<dbReference type="Gene3D" id="3.30.1370.10">
    <property type="entry name" value="K Homology domain, type 1"/>
    <property type="match status" value="1"/>
</dbReference>
<dbReference type="EMBL" id="LXQA010010777">
    <property type="protein sequence ID" value="MCH86692.1"/>
    <property type="molecule type" value="Genomic_DNA"/>
</dbReference>
<feature type="compositionally biased region" description="Polar residues" evidence="3">
    <location>
        <begin position="121"/>
        <end position="134"/>
    </location>
</feature>
<dbReference type="InterPro" id="IPR036612">
    <property type="entry name" value="KH_dom_type_1_sf"/>
</dbReference>
<dbReference type="PANTHER" id="PTHR11208">
    <property type="entry name" value="RNA-BINDING PROTEIN RELATED"/>
    <property type="match status" value="1"/>
</dbReference>
<reference evidence="5 6" key="1">
    <citation type="journal article" date="2018" name="Front. Plant Sci.">
        <title>Red Clover (Trifolium pratense) and Zigzag Clover (T. medium) - A Picture of Genomic Similarities and Differences.</title>
        <authorList>
            <person name="Dluhosova J."/>
            <person name="Istvanek J."/>
            <person name="Nedelnik J."/>
            <person name="Repkova J."/>
        </authorList>
    </citation>
    <scope>NUCLEOTIDE SEQUENCE [LARGE SCALE GENOMIC DNA]</scope>
    <source>
        <strain evidence="6">cv. 10/8</strain>
        <tissue evidence="5">Leaf</tissue>
    </source>
</reference>
<evidence type="ECO:0000256" key="1">
    <source>
        <dbReference type="ARBA" id="ARBA00022884"/>
    </source>
</evidence>
<dbReference type="PROSITE" id="PS50084">
    <property type="entry name" value="KH_TYPE_1"/>
    <property type="match status" value="1"/>
</dbReference>
<evidence type="ECO:0000259" key="4">
    <source>
        <dbReference type="SMART" id="SM00322"/>
    </source>
</evidence>
<dbReference type="SMART" id="SM00322">
    <property type="entry name" value="KH"/>
    <property type="match status" value="1"/>
</dbReference>
<dbReference type="SUPFAM" id="SSF54791">
    <property type="entry name" value="Eukaryotic type KH-domain (KH-domain type I)"/>
    <property type="match status" value="1"/>
</dbReference>
<dbReference type="InterPro" id="IPR055256">
    <property type="entry name" value="KH_1_KHDC4/BBP-like"/>
</dbReference>
<dbReference type="InterPro" id="IPR004087">
    <property type="entry name" value="KH_dom"/>
</dbReference>
<proteinExistence type="predicted"/>
<dbReference type="Pfam" id="PF22675">
    <property type="entry name" value="KH-I_KHDC4-BBP"/>
    <property type="match status" value="1"/>
</dbReference>
<sequence length="143" mass="16424">MKKFLVSFNFVGRLLGPRGNSLKRVEATTGCRVFIRGKGSIKDFDKEELLRGRPGFEHLNEPLHILIEAELPVNVVELRLRQAQEIIEELLKPVDESQDIYKRQQLRELAMLNSSFREESPQLSGSLSPFTSNEMIKRAKTDQ</sequence>
<evidence type="ECO:0000256" key="2">
    <source>
        <dbReference type="PROSITE-ProRule" id="PRU00117"/>
    </source>
</evidence>
<protein>
    <submittedName>
        <fullName evidence="5">KH domain-containing protein</fullName>
    </submittedName>
</protein>
<evidence type="ECO:0000256" key="3">
    <source>
        <dbReference type="SAM" id="MobiDB-lite"/>
    </source>
</evidence>
<name>A0A392MGQ8_9FABA</name>
<dbReference type="AlphaFoldDB" id="A0A392MGQ8"/>
<gene>
    <name evidence="5" type="ORF">A2U01_0007552</name>
</gene>
<dbReference type="GO" id="GO:0048024">
    <property type="term" value="P:regulation of mRNA splicing, via spliceosome"/>
    <property type="evidence" value="ECO:0007669"/>
    <property type="project" value="TreeGrafter"/>
</dbReference>
<accession>A0A392MGQ8</accession>
<dbReference type="GO" id="GO:0005634">
    <property type="term" value="C:nucleus"/>
    <property type="evidence" value="ECO:0007669"/>
    <property type="project" value="TreeGrafter"/>
</dbReference>
<dbReference type="Proteomes" id="UP000265520">
    <property type="component" value="Unassembled WGS sequence"/>
</dbReference>
<evidence type="ECO:0000313" key="5">
    <source>
        <dbReference type="EMBL" id="MCH86692.1"/>
    </source>
</evidence>
<feature type="region of interest" description="Disordered" evidence="3">
    <location>
        <begin position="117"/>
        <end position="143"/>
    </location>
</feature>
<comment type="caution">
    <text evidence="5">The sequence shown here is derived from an EMBL/GenBank/DDBJ whole genome shotgun (WGS) entry which is preliminary data.</text>
</comment>
<keyword evidence="1 2" id="KW-0694">RNA-binding</keyword>
<dbReference type="InterPro" id="IPR045071">
    <property type="entry name" value="BBP-like"/>
</dbReference>
<dbReference type="GO" id="GO:0003729">
    <property type="term" value="F:mRNA binding"/>
    <property type="evidence" value="ECO:0007669"/>
    <property type="project" value="TreeGrafter"/>
</dbReference>
<feature type="domain" description="K Homology" evidence="4">
    <location>
        <begin position="1"/>
        <end position="92"/>
    </location>
</feature>
<dbReference type="PANTHER" id="PTHR11208:SF42">
    <property type="entry name" value="QUAKING RELATED 54B, ISOFORM E"/>
    <property type="match status" value="1"/>
</dbReference>
<evidence type="ECO:0000313" key="6">
    <source>
        <dbReference type="Proteomes" id="UP000265520"/>
    </source>
</evidence>
<keyword evidence="6" id="KW-1185">Reference proteome</keyword>
<organism evidence="5 6">
    <name type="scientific">Trifolium medium</name>
    <dbReference type="NCBI Taxonomy" id="97028"/>
    <lineage>
        <taxon>Eukaryota</taxon>
        <taxon>Viridiplantae</taxon>
        <taxon>Streptophyta</taxon>
        <taxon>Embryophyta</taxon>
        <taxon>Tracheophyta</taxon>
        <taxon>Spermatophyta</taxon>
        <taxon>Magnoliopsida</taxon>
        <taxon>eudicotyledons</taxon>
        <taxon>Gunneridae</taxon>
        <taxon>Pentapetalae</taxon>
        <taxon>rosids</taxon>
        <taxon>fabids</taxon>
        <taxon>Fabales</taxon>
        <taxon>Fabaceae</taxon>
        <taxon>Papilionoideae</taxon>
        <taxon>50 kb inversion clade</taxon>
        <taxon>NPAAA clade</taxon>
        <taxon>Hologalegina</taxon>
        <taxon>IRL clade</taxon>
        <taxon>Trifolieae</taxon>
        <taxon>Trifolium</taxon>
    </lineage>
</organism>